<name>A0A7J7JR07_BUGNE</name>
<organism evidence="2 3">
    <name type="scientific">Bugula neritina</name>
    <name type="common">Brown bryozoan</name>
    <name type="synonym">Sertularia neritina</name>
    <dbReference type="NCBI Taxonomy" id="10212"/>
    <lineage>
        <taxon>Eukaryota</taxon>
        <taxon>Metazoa</taxon>
        <taxon>Spiralia</taxon>
        <taxon>Lophotrochozoa</taxon>
        <taxon>Bryozoa</taxon>
        <taxon>Gymnolaemata</taxon>
        <taxon>Cheilostomatida</taxon>
        <taxon>Flustrina</taxon>
        <taxon>Buguloidea</taxon>
        <taxon>Bugulidae</taxon>
        <taxon>Bugula</taxon>
    </lineage>
</organism>
<gene>
    <name evidence="2" type="ORF">EB796_012923</name>
</gene>
<protein>
    <submittedName>
        <fullName evidence="2">Uncharacterized protein</fullName>
    </submittedName>
</protein>
<dbReference type="EMBL" id="VXIV02001913">
    <property type="protein sequence ID" value="KAF6028770.1"/>
    <property type="molecule type" value="Genomic_DNA"/>
</dbReference>
<proteinExistence type="predicted"/>
<evidence type="ECO:0000313" key="2">
    <source>
        <dbReference type="EMBL" id="KAF6028770.1"/>
    </source>
</evidence>
<evidence type="ECO:0000313" key="3">
    <source>
        <dbReference type="Proteomes" id="UP000593567"/>
    </source>
</evidence>
<sequence>MFECLSEHLEELTSVYRSKLLTLPTSSSDDITEQTDRQMSTDVSVLPDSSSSTSSGKIREFVRRVNLLDLLTDASRKMREKEHPLITQYANLCYTVDRNSQQIFIDIFKPSSESE</sequence>
<dbReference type="Proteomes" id="UP000593567">
    <property type="component" value="Unassembled WGS sequence"/>
</dbReference>
<feature type="compositionally biased region" description="Low complexity" evidence="1">
    <location>
        <begin position="40"/>
        <end position="55"/>
    </location>
</feature>
<reference evidence="2" key="1">
    <citation type="submission" date="2020-06" db="EMBL/GenBank/DDBJ databases">
        <title>Draft genome of Bugula neritina, a colonial animal packing powerful symbionts and potential medicines.</title>
        <authorList>
            <person name="Rayko M."/>
        </authorList>
    </citation>
    <scope>NUCLEOTIDE SEQUENCE [LARGE SCALE GENOMIC DNA]</scope>
    <source>
        <strain evidence="2">Kwan_BN1</strain>
    </source>
</reference>
<feature type="region of interest" description="Disordered" evidence="1">
    <location>
        <begin position="26"/>
        <end position="55"/>
    </location>
</feature>
<evidence type="ECO:0000256" key="1">
    <source>
        <dbReference type="SAM" id="MobiDB-lite"/>
    </source>
</evidence>
<dbReference type="AlphaFoldDB" id="A0A7J7JR07"/>
<comment type="caution">
    <text evidence="2">The sequence shown here is derived from an EMBL/GenBank/DDBJ whole genome shotgun (WGS) entry which is preliminary data.</text>
</comment>
<accession>A0A7J7JR07</accession>
<keyword evidence="3" id="KW-1185">Reference proteome</keyword>